<evidence type="ECO:0000259" key="9">
    <source>
        <dbReference type="PROSITE" id="PS01033"/>
    </source>
</evidence>
<evidence type="ECO:0000256" key="2">
    <source>
        <dbReference type="ARBA" id="ARBA00022448"/>
    </source>
</evidence>
<accession>A0AAE1MZT7</accession>
<sequence>MAGLSDKEVALVKSSWEDLTKVFPEYSFYFFTQLVQIAPPVKELFPFLKGSSEVPKNNPQLEAQALKVFNLTFESAIGGAIADPKLKQLSSVHVQKGVVDSHFEVVKEALLKTVKEAAGAKWSEDLNIAWAKAYDVTAAAIKNGMKAI</sequence>
<dbReference type="InterPro" id="IPR009050">
    <property type="entry name" value="Globin-like_sf"/>
</dbReference>
<reference evidence="10" key="1">
    <citation type="submission" date="2023-10" db="EMBL/GenBank/DDBJ databases">
        <title>Chromosome-level genome of the transformable northern wattle, Acacia crassicarpa.</title>
        <authorList>
            <person name="Massaro I."/>
            <person name="Sinha N.R."/>
            <person name="Poethig S."/>
            <person name="Leichty A.R."/>
        </authorList>
    </citation>
    <scope>NUCLEOTIDE SEQUENCE</scope>
    <source>
        <strain evidence="10">Acra3RX</strain>
        <tissue evidence="10">Leaf</tissue>
    </source>
</reference>
<keyword evidence="5" id="KW-0479">Metal-binding</keyword>
<comment type="similarity">
    <text evidence="1">Belongs to the plant globin family.</text>
</comment>
<keyword evidence="8" id="KW-0535">Nitrogen fixation</keyword>
<keyword evidence="6" id="KW-0408">Iron</keyword>
<evidence type="ECO:0000313" key="10">
    <source>
        <dbReference type="EMBL" id="KAK4280150.1"/>
    </source>
</evidence>
<keyword evidence="7" id="KW-0944">Nitration</keyword>
<gene>
    <name evidence="10" type="ORF">QN277_011810</name>
</gene>
<name>A0AAE1MZT7_9FABA</name>
<dbReference type="InterPro" id="IPR000971">
    <property type="entry name" value="Globin"/>
</dbReference>
<evidence type="ECO:0000256" key="8">
    <source>
        <dbReference type="ARBA" id="ARBA00023231"/>
    </source>
</evidence>
<keyword evidence="2" id="KW-0813">Transport</keyword>
<dbReference type="GO" id="GO:0019825">
    <property type="term" value="F:oxygen binding"/>
    <property type="evidence" value="ECO:0007669"/>
    <property type="project" value="InterPro"/>
</dbReference>
<organism evidence="10 11">
    <name type="scientific">Acacia crassicarpa</name>
    <name type="common">northern wattle</name>
    <dbReference type="NCBI Taxonomy" id="499986"/>
    <lineage>
        <taxon>Eukaryota</taxon>
        <taxon>Viridiplantae</taxon>
        <taxon>Streptophyta</taxon>
        <taxon>Embryophyta</taxon>
        <taxon>Tracheophyta</taxon>
        <taxon>Spermatophyta</taxon>
        <taxon>Magnoliopsida</taxon>
        <taxon>eudicotyledons</taxon>
        <taxon>Gunneridae</taxon>
        <taxon>Pentapetalae</taxon>
        <taxon>rosids</taxon>
        <taxon>fabids</taxon>
        <taxon>Fabales</taxon>
        <taxon>Fabaceae</taxon>
        <taxon>Caesalpinioideae</taxon>
        <taxon>mimosoid clade</taxon>
        <taxon>Acacieae</taxon>
        <taxon>Acacia</taxon>
    </lineage>
</organism>
<dbReference type="EMBL" id="JAWXYG010000002">
    <property type="protein sequence ID" value="KAK4280150.1"/>
    <property type="molecule type" value="Genomic_DNA"/>
</dbReference>
<comment type="caution">
    <text evidence="10">The sequence shown here is derived from an EMBL/GenBank/DDBJ whole genome shotgun (WGS) entry which is preliminary data.</text>
</comment>
<dbReference type="PRINTS" id="PR00188">
    <property type="entry name" value="PLANTGLOBIN"/>
</dbReference>
<dbReference type="Pfam" id="PF00042">
    <property type="entry name" value="Globin"/>
    <property type="match status" value="1"/>
</dbReference>
<evidence type="ECO:0000256" key="4">
    <source>
        <dbReference type="ARBA" id="ARBA00022621"/>
    </source>
</evidence>
<dbReference type="GO" id="GO:0046872">
    <property type="term" value="F:metal ion binding"/>
    <property type="evidence" value="ECO:0007669"/>
    <property type="project" value="UniProtKB-KW"/>
</dbReference>
<evidence type="ECO:0000256" key="5">
    <source>
        <dbReference type="ARBA" id="ARBA00022723"/>
    </source>
</evidence>
<evidence type="ECO:0000256" key="6">
    <source>
        <dbReference type="ARBA" id="ARBA00023004"/>
    </source>
</evidence>
<evidence type="ECO:0000313" key="11">
    <source>
        <dbReference type="Proteomes" id="UP001293593"/>
    </source>
</evidence>
<keyword evidence="11" id="KW-1185">Reference proteome</keyword>
<dbReference type="InterPro" id="IPR012292">
    <property type="entry name" value="Globin/Proto"/>
</dbReference>
<protein>
    <recommendedName>
        <fullName evidence="9">Globin domain-containing protein</fullName>
    </recommendedName>
</protein>
<dbReference type="Proteomes" id="UP001293593">
    <property type="component" value="Unassembled WGS sequence"/>
</dbReference>
<dbReference type="GO" id="GO:0005344">
    <property type="term" value="F:oxygen carrier activity"/>
    <property type="evidence" value="ECO:0007669"/>
    <property type="project" value="UniProtKB-KW"/>
</dbReference>
<keyword evidence="3" id="KW-0349">Heme</keyword>
<dbReference type="PANTHER" id="PTHR22924">
    <property type="entry name" value="LEGHEMOGLOBIN-RELATED"/>
    <property type="match status" value="1"/>
</dbReference>
<dbReference type="Gene3D" id="1.10.490.10">
    <property type="entry name" value="Globins"/>
    <property type="match status" value="1"/>
</dbReference>
<feature type="domain" description="Globin" evidence="9">
    <location>
        <begin position="3"/>
        <end position="146"/>
    </location>
</feature>
<dbReference type="PANTHER" id="PTHR22924:SF92">
    <property type="entry name" value="NON-SYMBIOTIC HEMOGLOBIN 2"/>
    <property type="match status" value="1"/>
</dbReference>
<keyword evidence="4" id="KW-0561">Oxygen transport</keyword>
<dbReference type="AlphaFoldDB" id="A0AAE1MZT7"/>
<evidence type="ECO:0000256" key="1">
    <source>
        <dbReference type="ARBA" id="ARBA00007609"/>
    </source>
</evidence>
<dbReference type="InterPro" id="IPR001032">
    <property type="entry name" value="Leghaemoglobin-like"/>
</dbReference>
<evidence type="ECO:0000256" key="3">
    <source>
        <dbReference type="ARBA" id="ARBA00022617"/>
    </source>
</evidence>
<dbReference type="GO" id="GO:0020037">
    <property type="term" value="F:heme binding"/>
    <property type="evidence" value="ECO:0007669"/>
    <property type="project" value="InterPro"/>
</dbReference>
<proteinExistence type="inferred from homology"/>
<dbReference type="PROSITE" id="PS01033">
    <property type="entry name" value="GLOBIN"/>
    <property type="match status" value="1"/>
</dbReference>
<evidence type="ECO:0000256" key="7">
    <source>
        <dbReference type="ARBA" id="ARBA00023074"/>
    </source>
</evidence>
<dbReference type="SUPFAM" id="SSF46458">
    <property type="entry name" value="Globin-like"/>
    <property type="match status" value="1"/>
</dbReference>